<evidence type="ECO:0008006" key="4">
    <source>
        <dbReference type="Google" id="ProtNLM"/>
    </source>
</evidence>
<reference evidence="3" key="1">
    <citation type="submission" date="2016-11" db="EMBL/GenBank/DDBJ databases">
        <authorList>
            <person name="Varghese N."/>
            <person name="Submissions S."/>
        </authorList>
    </citation>
    <scope>NUCLEOTIDE SEQUENCE [LARGE SCALE GENOMIC DNA]</scope>
    <source>
        <strain evidence="3">DSM 26899</strain>
    </source>
</reference>
<feature type="signal peptide" evidence="1">
    <location>
        <begin position="1"/>
        <end position="17"/>
    </location>
</feature>
<dbReference type="STRING" id="1302687.SAMN05444267_102613"/>
<dbReference type="EMBL" id="FRAV01000026">
    <property type="protein sequence ID" value="SHL83528.1"/>
    <property type="molecule type" value="Genomic_DNA"/>
</dbReference>
<organism evidence="2 3">
    <name type="scientific">Chryseobacterium polytrichastri</name>
    <dbReference type="NCBI Taxonomy" id="1302687"/>
    <lineage>
        <taxon>Bacteria</taxon>
        <taxon>Pseudomonadati</taxon>
        <taxon>Bacteroidota</taxon>
        <taxon>Flavobacteriia</taxon>
        <taxon>Flavobacteriales</taxon>
        <taxon>Weeksellaceae</taxon>
        <taxon>Chryseobacterium group</taxon>
        <taxon>Chryseobacterium</taxon>
    </lineage>
</organism>
<evidence type="ECO:0000256" key="1">
    <source>
        <dbReference type="SAM" id="SignalP"/>
    </source>
</evidence>
<keyword evidence="1" id="KW-0732">Signal</keyword>
<keyword evidence="3" id="KW-1185">Reference proteome</keyword>
<accession>A0A1M7DVY8</accession>
<protein>
    <recommendedName>
        <fullName evidence="4">Haem-binding uptake, Tiki superfamily, ChaN</fullName>
    </recommendedName>
</protein>
<feature type="chain" id="PRO_5012025663" description="Haem-binding uptake, Tiki superfamily, ChaN" evidence="1">
    <location>
        <begin position="18"/>
        <end position="398"/>
    </location>
</feature>
<sequence>MKIVYFLTVLLFSSIQAQDSLVTKIASEHYQVINFENKKFSGDAIVNLTKNIAQHKYVLIGEDHLNNEVLDFTEYITKNISFDNYIIETDQLTINMLKKAYQKSKEYQSIVSQSNDKFSLISFNRDRDLLYTFFENNKNVIGLDNVYFNSDSPLFQELIKKTTNKEAKAKYEIMLKESDSRWSKFKTDTNQKPLADGSNEPYLFSSTFNKNLAEIQKLKLSPYEYDVLNALSKSNTIYSLGNEGKGLESHSLRISSMKEKLLENLYKMKGKRNLIKFGANHVGKDKSLFQNSFDIGNLIYNLADAEQEKSLHIAIIQKSGRAGSFSSESIDAENVAFLKPFYQLTGKENEWLLFDLTKINEDIKKQKTVIKSIGLKNLLSGYDYLIIIPKVTAQKLIN</sequence>
<dbReference type="AlphaFoldDB" id="A0A1M7DVY8"/>
<evidence type="ECO:0000313" key="2">
    <source>
        <dbReference type="EMBL" id="SHL83528.1"/>
    </source>
</evidence>
<dbReference type="RefSeq" id="WP_073294547.1">
    <property type="nucleotide sequence ID" value="NZ_FRAV01000026.1"/>
</dbReference>
<evidence type="ECO:0000313" key="3">
    <source>
        <dbReference type="Proteomes" id="UP000184364"/>
    </source>
</evidence>
<dbReference type="OrthoDB" id="733813at2"/>
<dbReference type="Proteomes" id="UP000184364">
    <property type="component" value="Unassembled WGS sequence"/>
</dbReference>
<gene>
    <name evidence="2" type="ORF">SAMN05444267_102613</name>
</gene>
<proteinExistence type="predicted"/>
<name>A0A1M7DVY8_9FLAO</name>